<keyword evidence="2" id="KW-1185">Reference proteome</keyword>
<reference evidence="2" key="1">
    <citation type="journal article" date="2017" name="Nat. Ecol. Evol.">
        <title>Genome expansion and lineage-specific genetic innovations in the forest pathogenic fungi Armillaria.</title>
        <authorList>
            <person name="Sipos G."/>
            <person name="Prasanna A.N."/>
            <person name="Walter M.C."/>
            <person name="O'Connor E."/>
            <person name="Balint B."/>
            <person name="Krizsan K."/>
            <person name="Kiss B."/>
            <person name="Hess J."/>
            <person name="Varga T."/>
            <person name="Slot J."/>
            <person name="Riley R."/>
            <person name="Boka B."/>
            <person name="Rigling D."/>
            <person name="Barry K."/>
            <person name="Lee J."/>
            <person name="Mihaltcheva S."/>
            <person name="LaButti K."/>
            <person name="Lipzen A."/>
            <person name="Waldron R."/>
            <person name="Moloney N.M."/>
            <person name="Sperisen C."/>
            <person name="Kredics L."/>
            <person name="Vagvoelgyi C."/>
            <person name="Patrignani A."/>
            <person name="Fitzpatrick D."/>
            <person name="Nagy I."/>
            <person name="Doyle S."/>
            <person name="Anderson J.B."/>
            <person name="Grigoriev I.V."/>
            <person name="Gueldener U."/>
            <person name="Muensterkoetter M."/>
            <person name="Nagy L.G."/>
        </authorList>
    </citation>
    <scope>NUCLEOTIDE SEQUENCE [LARGE SCALE GENOMIC DNA]</scope>
    <source>
        <strain evidence="2">Ar21-2</strain>
    </source>
</reference>
<name>A0A2H3E6I8_ARMGA</name>
<evidence type="ECO:0000313" key="2">
    <source>
        <dbReference type="Proteomes" id="UP000217790"/>
    </source>
</evidence>
<organism evidence="1 2">
    <name type="scientific">Armillaria gallica</name>
    <name type="common">Bulbous honey fungus</name>
    <name type="synonym">Armillaria bulbosa</name>
    <dbReference type="NCBI Taxonomy" id="47427"/>
    <lineage>
        <taxon>Eukaryota</taxon>
        <taxon>Fungi</taxon>
        <taxon>Dikarya</taxon>
        <taxon>Basidiomycota</taxon>
        <taxon>Agaricomycotina</taxon>
        <taxon>Agaricomycetes</taxon>
        <taxon>Agaricomycetidae</taxon>
        <taxon>Agaricales</taxon>
        <taxon>Marasmiineae</taxon>
        <taxon>Physalacriaceae</taxon>
        <taxon>Armillaria</taxon>
    </lineage>
</organism>
<accession>A0A2H3E6I8</accession>
<evidence type="ECO:0000313" key="1">
    <source>
        <dbReference type="EMBL" id="PBL03022.1"/>
    </source>
</evidence>
<protein>
    <submittedName>
        <fullName evidence="1">Uncharacterized protein</fullName>
    </submittedName>
</protein>
<dbReference type="AlphaFoldDB" id="A0A2H3E6I8"/>
<sequence length="127" mass="14289">MDSCLVIGWICMGCDQPSFPLHYLSRDLTILSLGYLLYQSSPLTRLLRGLAFSQFMFGRLPRRCWHAMLSEAVGVLSVWTTAIMHEVVVRFNDNLELGILNLDYCSPTINTASPDDGKTLATRLMSE</sequence>
<gene>
    <name evidence="1" type="ORF">ARMGADRAFT_281606</name>
</gene>
<dbReference type="EMBL" id="KZ293645">
    <property type="protein sequence ID" value="PBL03022.1"/>
    <property type="molecule type" value="Genomic_DNA"/>
</dbReference>
<dbReference type="InParanoid" id="A0A2H3E6I8"/>
<proteinExistence type="predicted"/>
<dbReference type="Proteomes" id="UP000217790">
    <property type="component" value="Unassembled WGS sequence"/>
</dbReference>